<dbReference type="GO" id="GO:0045277">
    <property type="term" value="C:respiratory chain complex IV"/>
    <property type="evidence" value="ECO:0007669"/>
    <property type="project" value="InterPro"/>
</dbReference>
<protein>
    <submittedName>
        <fullName evidence="4">COX5B-domain-containing protein</fullName>
    </submittedName>
</protein>
<accession>A0A165ZXH2</accession>
<evidence type="ECO:0000313" key="5">
    <source>
        <dbReference type="Proteomes" id="UP000076532"/>
    </source>
</evidence>
<dbReference type="OrthoDB" id="10249250at2759"/>
<dbReference type="GO" id="GO:0005740">
    <property type="term" value="C:mitochondrial envelope"/>
    <property type="evidence" value="ECO:0007669"/>
    <property type="project" value="InterPro"/>
</dbReference>
<dbReference type="CDD" id="cd00924">
    <property type="entry name" value="Cyt_c_Oxidase_Vb"/>
    <property type="match status" value="1"/>
</dbReference>
<keyword evidence="2 3" id="KW-0862">Zinc</keyword>
<evidence type="ECO:0000256" key="2">
    <source>
        <dbReference type="ARBA" id="ARBA00022833"/>
    </source>
</evidence>
<keyword evidence="5" id="KW-1185">Reference proteome</keyword>
<dbReference type="Gene3D" id="2.60.11.10">
    <property type="entry name" value="Cytochrome c oxidase, subunit Vb"/>
    <property type="match status" value="1"/>
</dbReference>
<keyword evidence="1 3" id="KW-0479">Metal-binding</keyword>
<dbReference type="AlphaFoldDB" id="A0A165ZXH2"/>
<dbReference type="Proteomes" id="UP000076532">
    <property type="component" value="Unassembled WGS sequence"/>
</dbReference>
<dbReference type="STRING" id="436010.A0A165ZXH2"/>
<dbReference type="SUPFAM" id="SSF57802">
    <property type="entry name" value="Rubredoxin-like"/>
    <property type="match status" value="1"/>
</dbReference>
<dbReference type="PANTHER" id="PTHR10122">
    <property type="entry name" value="CYTOCHROME C OXIDASE SUBUNIT 5B, MITOCHONDRIAL"/>
    <property type="match status" value="1"/>
</dbReference>
<proteinExistence type="predicted"/>
<organism evidence="4 5">
    <name type="scientific">Athelia psychrophila</name>
    <dbReference type="NCBI Taxonomy" id="1759441"/>
    <lineage>
        <taxon>Eukaryota</taxon>
        <taxon>Fungi</taxon>
        <taxon>Dikarya</taxon>
        <taxon>Basidiomycota</taxon>
        <taxon>Agaricomycotina</taxon>
        <taxon>Agaricomycetes</taxon>
        <taxon>Agaricomycetidae</taxon>
        <taxon>Atheliales</taxon>
        <taxon>Atheliaceae</taxon>
        <taxon>Athelia</taxon>
    </lineage>
</organism>
<dbReference type="GO" id="GO:0046872">
    <property type="term" value="F:metal ion binding"/>
    <property type="evidence" value="ECO:0007669"/>
    <property type="project" value="UniProtKB-KW"/>
</dbReference>
<dbReference type="InterPro" id="IPR002124">
    <property type="entry name" value="Cyt_c_oxidase_su5b"/>
</dbReference>
<evidence type="ECO:0000313" key="4">
    <source>
        <dbReference type="EMBL" id="KZP11032.1"/>
    </source>
</evidence>
<gene>
    <name evidence="4" type="ORF">FIBSPDRAFT_837931</name>
</gene>
<feature type="binding site" evidence="3">
    <location>
        <position position="141"/>
    </location>
    <ligand>
        <name>Zn(2+)</name>
        <dbReference type="ChEBI" id="CHEBI:29105"/>
    </ligand>
</feature>
<evidence type="ECO:0000256" key="3">
    <source>
        <dbReference type="PIRSR" id="PIRSR602124-2"/>
    </source>
</evidence>
<dbReference type="PROSITE" id="PS51359">
    <property type="entry name" value="COX5B_2"/>
    <property type="match status" value="1"/>
</dbReference>
<evidence type="ECO:0000256" key="1">
    <source>
        <dbReference type="ARBA" id="ARBA00022723"/>
    </source>
</evidence>
<feature type="binding site" evidence="3">
    <location>
        <position position="126"/>
    </location>
    <ligand>
        <name>Zn(2+)</name>
        <dbReference type="ChEBI" id="CHEBI:29105"/>
    </ligand>
</feature>
<dbReference type="GO" id="GO:0006123">
    <property type="term" value="P:mitochondrial electron transport, cytochrome c to oxygen"/>
    <property type="evidence" value="ECO:0007669"/>
    <property type="project" value="InterPro"/>
</dbReference>
<sequence>MLHSAIRSAARPAFRAVSRSAATSIRAISTTQTRLSADHGHEHKEIVSGQSKLFGPGAPAGQVPTEAEQSTGLDRLELLAEMQGEKLFDEEPLSAEFTGTKENPVLVYSLATERIIGCTGAPADSHDLHWFTLTEEKTRRCPECGSVYKLDFQGNHEYLEAQKHAHH</sequence>
<name>A0A165ZXH2_9AGAM</name>
<dbReference type="Pfam" id="PF01215">
    <property type="entry name" value="COX5B"/>
    <property type="match status" value="1"/>
</dbReference>
<dbReference type="PANTHER" id="PTHR10122:SF0">
    <property type="entry name" value="CYTOCHROME C OXIDASE SUBUNIT 5B, ISOFORM A-RELATED"/>
    <property type="match status" value="1"/>
</dbReference>
<feature type="binding site" evidence="3">
    <location>
        <position position="118"/>
    </location>
    <ligand>
        <name>Zn(2+)</name>
        <dbReference type="ChEBI" id="CHEBI:29105"/>
    </ligand>
</feature>
<reference evidence="4 5" key="1">
    <citation type="journal article" date="2016" name="Mol. Biol. Evol.">
        <title>Comparative Genomics of Early-Diverging Mushroom-Forming Fungi Provides Insights into the Origins of Lignocellulose Decay Capabilities.</title>
        <authorList>
            <person name="Nagy L.G."/>
            <person name="Riley R."/>
            <person name="Tritt A."/>
            <person name="Adam C."/>
            <person name="Daum C."/>
            <person name="Floudas D."/>
            <person name="Sun H."/>
            <person name="Yadav J.S."/>
            <person name="Pangilinan J."/>
            <person name="Larsson K.H."/>
            <person name="Matsuura K."/>
            <person name="Barry K."/>
            <person name="Labutti K."/>
            <person name="Kuo R."/>
            <person name="Ohm R.A."/>
            <person name="Bhattacharya S.S."/>
            <person name="Shirouzu T."/>
            <person name="Yoshinaga Y."/>
            <person name="Martin F.M."/>
            <person name="Grigoriev I.V."/>
            <person name="Hibbett D.S."/>
        </authorList>
    </citation>
    <scope>NUCLEOTIDE SEQUENCE [LARGE SCALE GENOMIC DNA]</scope>
    <source>
        <strain evidence="4 5">CBS 109695</strain>
    </source>
</reference>
<dbReference type="InterPro" id="IPR036972">
    <property type="entry name" value="Cyt_c_oxidase_su5b_sf"/>
</dbReference>
<feature type="binding site" evidence="3">
    <location>
        <position position="144"/>
    </location>
    <ligand>
        <name>Zn(2+)</name>
        <dbReference type="ChEBI" id="CHEBI:29105"/>
    </ligand>
</feature>
<dbReference type="EMBL" id="KV417669">
    <property type="protein sequence ID" value="KZP11032.1"/>
    <property type="molecule type" value="Genomic_DNA"/>
</dbReference>